<dbReference type="PANTHER" id="PTHR33121:SF70">
    <property type="entry name" value="SIGNALING PROTEIN YKOW"/>
    <property type="match status" value="1"/>
</dbReference>
<dbReference type="RefSeq" id="WP_220108256.1">
    <property type="nucleotide sequence ID" value="NZ_JAHZST010000002.1"/>
</dbReference>
<accession>A0ABS7DZ43</accession>
<dbReference type="Proteomes" id="UP001195963">
    <property type="component" value="Unassembled WGS sequence"/>
</dbReference>
<sequence length="279" mass="31309">MHQDEVDNHLTPFYQPQIDMVTGTLIGFEALMRWNNSRYLNTSTWQVLSIVESMGMIPALDLVIFRKVCRDIADWKANGLTVPKVSTNLSRTTLQTASLLDELEQTLKQYGLENTDVELEITESGFSLDDKLFSKQISVLKEAGFNIAIDDFGTGMSNIATIRDVECHLLKVDRQFVHGVSINQHIAALLRLIKGTADLLNIPLLVEGVETQDDLDWLTNEGINLIQGWYFSKALPAIMIPGLLQKINSTPKEEQGRYSNNAEQLRCLLTTITAGQTLR</sequence>
<evidence type="ECO:0000313" key="3">
    <source>
        <dbReference type="Proteomes" id="UP001195963"/>
    </source>
</evidence>
<dbReference type="SMART" id="SM00052">
    <property type="entry name" value="EAL"/>
    <property type="match status" value="1"/>
</dbReference>
<reference evidence="2 3" key="1">
    <citation type="submission" date="2021-07" db="EMBL/GenBank/DDBJ databases">
        <title>Shewanella sp. nov, isolated from SCS.</title>
        <authorList>
            <person name="Cao W.R."/>
        </authorList>
    </citation>
    <scope>NUCLEOTIDE SEQUENCE [LARGE SCALE GENOMIC DNA]</scope>
    <source>
        <strain evidence="2 3">NR704-98</strain>
    </source>
</reference>
<gene>
    <name evidence="2" type="ORF">K0625_02675</name>
</gene>
<keyword evidence="3" id="KW-1185">Reference proteome</keyword>
<dbReference type="SUPFAM" id="SSF141868">
    <property type="entry name" value="EAL domain-like"/>
    <property type="match status" value="1"/>
</dbReference>
<dbReference type="Pfam" id="PF00563">
    <property type="entry name" value="EAL"/>
    <property type="match status" value="1"/>
</dbReference>
<dbReference type="Gene3D" id="3.20.20.450">
    <property type="entry name" value="EAL domain"/>
    <property type="match status" value="1"/>
</dbReference>
<dbReference type="InterPro" id="IPR035919">
    <property type="entry name" value="EAL_sf"/>
</dbReference>
<dbReference type="PROSITE" id="PS50883">
    <property type="entry name" value="EAL"/>
    <property type="match status" value="1"/>
</dbReference>
<dbReference type="InterPro" id="IPR001633">
    <property type="entry name" value="EAL_dom"/>
</dbReference>
<dbReference type="CDD" id="cd01948">
    <property type="entry name" value="EAL"/>
    <property type="match status" value="1"/>
</dbReference>
<feature type="domain" description="EAL" evidence="1">
    <location>
        <begin position="1"/>
        <end position="248"/>
    </location>
</feature>
<evidence type="ECO:0000259" key="1">
    <source>
        <dbReference type="PROSITE" id="PS50883"/>
    </source>
</evidence>
<comment type="caution">
    <text evidence="2">The sequence shown here is derived from an EMBL/GenBank/DDBJ whole genome shotgun (WGS) entry which is preliminary data.</text>
</comment>
<organism evidence="2 3">
    <name type="scientific">Shewanella nanhaiensis</name>
    <dbReference type="NCBI Taxonomy" id="2864872"/>
    <lineage>
        <taxon>Bacteria</taxon>
        <taxon>Pseudomonadati</taxon>
        <taxon>Pseudomonadota</taxon>
        <taxon>Gammaproteobacteria</taxon>
        <taxon>Alteromonadales</taxon>
        <taxon>Shewanellaceae</taxon>
        <taxon>Shewanella</taxon>
    </lineage>
</organism>
<dbReference type="InterPro" id="IPR050706">
    <property type="entry name" value="Cyclic-di-GMP_PDE-like"/>
</dbReference>
<dbReference type="EMBL" id="JAHZST010000002">
    <property type="protein sequence ID" value="MBW8182560.1"/>
    <property type="molecule type" value="Genomic_DNA"/>
</dbReference>
<protein>
    <submittedName>
        <fullName evidence="2">EAL domain-containing protein</fullName>
    </submittedName>
</protein>
<proteinExistence type="predicted"/>
<name>A0ABS7DZ43_9GAMM</name>
<evidence type="ECO:0000313" key="2">
    <source>
        <dbReference type="EMBL" id="MBW8182560.1"/>
    </source>
</evidence>
<dbReference type="PANTHER" id="PTHR33121">
    <property type="entry name" value="CYCLIC DI-GMP PHOSPHODIESTERASE PDEF"/>
    <property type="match status" value="1"/>
</dbReference>